<evidence type="ECO:0000313" key="1">
    <source>
        <dbReference type="EMBL" id="MPM28500.1"/>
    </source>
</evidence>
<accession>A0A644YJE0</accession>
<gene>
    <name evidence="1" type="ORF">SDC9_75026</name>
</gene>
<proteinExistence type="predicted"/>
<protein>
    <submittedName>
        <fullName evidence="1">Uncharacterized protein</fullName>
    </submittedName>
</protein>
<dbReference type="AlphaFoldDB" id="A0A644YJE0"/>
<sequence>MREVGVGQVQVGEGVDVDALDLVHHEQADPPADPVVLLPVDRRPGEVERAVLVVAQLLGAQLLAARAVIHVVVGGRRVGGPPEERRLRDDPDQRVDTAVGVLLDGPIERAGQADR</sequence>
<reference evidence="1" key="1">
    <citation type="submission" date="2019-08" db="EMBL/GenBank/DDBJ databases">
        <authorList>
            <person name="Kucharzyk K."/>
            <person name="Murdoch R.W."/>
            <person name="Higgins S."/>
            <person name="Loffler F."/>
        </authorList>
    </citation>
    <scope>NUCLEOTIDE SEQUENCE</scope>
</reference>
<comment type="caution">
    <text evidence="1">The sequence shown here is derived from an EMBL/GenBank/DDBJ whole genome shotgun (WGS) entry which is preliminary data.</text>
</comment>
<organism evidence="1">
    <name type="scientific">bioreactor metagenome</name>
    <dbReference type="NCBI Taxonomy" id="1076179"/>
    <lineage>
        <taxon>unclassified sequences</taxon>
        <taxon>metagenomes</taxon>
        <taxon>ecological metagenomes</taxon>
    </lineage>
</organism>
<name>A0A644YJE0_9ZZZZ</name>
<dbReference type="EMBL" id="VSSQ01005272">
    <property type="protein sequence ID" value="MPM28500.1"/>
    <property type="molecule type" value="Genomic_DNA"/>
</dbReference>